<dbReference type="Pfam" id="PF00067">
    <property type="entry name" value="p450"/>
    <property type="match status" value="1"/>
</dbReference>
<dbReference type="SUPFAM" id="SSF48264">
    <property type="entry name" value="Cytochrome P450"/>
    <property type="match status" value="1"/>
</dbReference>
<sequence length="269" mass="30017">MRVPYTFVQQQLAKGTYRPSFVSSIINESMQNARDGTLDHDTENTIMSVAGIMYGAGADTTATVLSAFILAMVMYPEVQQKAQQEIDTIIGNRLPDFEDRESLPYVSAVTMEAMRWFPITPINTAHAVSSEIHYKGYRIPKGSHLLVSTWWLLHDPKTYHDPTSFSPERFLERNEPDPATMVFGYGRRICPGRYVADKSLFITISRILATFTIGKGAGQARLQITPGLIAHPMEFPFEITPRSPAHAGLVQAIEKDNPWEKADAGLLAI</sequence>
<keyword evidence="5 9" id="KW-0560">Oxidoreductase</keyword>
<dbReference type="GO" id="GO:0005506">
    <property type="term" value="F:iron ion binding"/>
    <property type="evidence" value="ECO:0007669"/>
    <property type="project" value="InterPro"/>
</dbReference>
<dbReference type="AlphaFoldDB" id="A0A0B4H345"/>
<dbReference type="Proteomes" id="UP000031192">
    <property type="component" value="Unassembled WGS sequence"/>
</dbReference>
<proteinExistence type="inferred from homology"/>
<evidence type="ECO:0000256" key="4">
    <source>
        <dbReference type="ARBA" id="ARBA00022723"/>
    </source>
</evidence>
<dbReference type="PANTHER" id="PTHR46300:SF7">
    <property type="entry name" value="P450, PUTATIVE (EUROFUNG)-RELATED"/>
    <property type="match status" value="1"/>
</dbReference>
<keyword evidence="11" id="KW-1185">Reference proteome</keyword>
<evidence type="ECO:0000256" key="9">
    <source>
        <dbReference type="RuleBase" id="RU000461"/>
    </source>
</evidence>
<evidence type="ECO:0000256" key="1">
    <source>
        <dbReference type="ARBA" id="ARBA00001971"/>
    </source>
</evidence>
<evidence type="ECO:0000256" key="5">
    <source>
        <dbReference type="ARBA" id="ARBA00023002"/>
    </source>
</evidence>
<evidence type="ECO:0000256" key="3">
    <source>
        <dbReference type="ARBA" id="ARBA00022617"/>
    </source>
</evidence>
<dbReference type="InterPro" id="IPR001128">
    <property type="entry name" value="Cyt_P450"/>
</dbReference>
<evidence type="ECO:0000313" key="11">
    <source>
        <dbReference type="Proteomes" id="UP000031192"/>
    </source>
</evidence>
<keyword evidence="3 8" id="KW-0349">Heme</keyword>
<dbReference type="EMBL" id="AZNH01000021">
    <property type="protein sequence ID" value="KID86447.1"/>
    <property type="molecule type" value="Genomic_DNA"/>
</dbReference>
<keyword evidence="6 8" id="KW-0408">Iron</keyword>
<dbReference type="GO" id="GO:0016705">
    <property type="term" value="F:oxidoreductase activity, acting on paired donors, with incorporation or reduction of molecular oxygen"/>
    <property type="evidence" value="ECO:0007669"/>
    <property type="project" value="InterPro"/>
</dbReference>
<dbReference type="PROSITE" id="PS00086">
    <property type="entry name" value="CYTOCHROME_P450"/>
    <property type="match status" value="1"/>
</dbReference>
<comment type="caution">
    <text evidence="10">The sequence shown here is derived from an EMBL/GenBank/DDBJ whole genome shotgun (WGS) entry which is preliminary data.</text>
</comment>
<comment type="similarity">
    <text evidence="2 9">Belongs to the cytochrome P450 family.</text>
</comment>
<evidence type="ECO:0000256" key="6">
    <source>
        <dbReference type="ARBA" id="ARBA00023004"/>
    </source>
</evidence>
<protein>
    <submittedName>
        <fullName evidence="10">Cytochrome P450</fullName>
    </submittedName>
</protein>
<dbReference type="PRINTS" id="PR00385">
    <property type="entry name" value="P450"/>
</dbReference>
<dbReference type="PRINTS" id="PR00463">
    <property type="entry name" value="EP450I"/>
</dbReference>
<keyword evidence="7 9" id="KW-0503">Monooxygenase</keyword>
<gene>
    <name evidence="10" type="ORF">MGU_06259</name>
</gene>
<reference evidence="10 11" key="1">
    <citation type="journal article" date="2014" name="Proc. Natl. Acad. Sci. U.S.A.">
        <title>Trajectory and genomic determinants of fungal-pathogen speciation and host adaptation.</title>
        <authorList>
            <person name="Hu X."/>
            <person name="Xiao G."/>
            <person name="Zheng P."/>
            <person name="Shang Y."/>
            <person name="Su Y."/>
            <person name="Zhang X."/>
            <person name="Liu X."/>
            <person name="Zhan S."/>
            <person name="St Leger R.J."/>
            <person name="Wang C."/>
        </authorList>
    </citation>
    <scope>NUCLEOTIDE SEQUENCE [LARGE SCALE GENOMIC DNA]</scope>
    <source>
        <strain evidence="10 11">ARSEF 977</strain>
    </source>
</reference>
<dbReference type="InterPro" id="IPR050364">
    <property type="entry name" value="Cytochrome_P450_fung"/>
</dbReference>
<dbReference type="InterPro" id="IPR002401">
    <property type="entry name" value="Cyt_P450_E_grp-I"/>
</dbReference>
<dbReference type="Gene3D" id="1.10.630.10">
    <property type="entry name" value="Cytochrome P450"/>
    <property type="match status" value="1"/>
</dbReference>
<feature type="binding site" description="axial binding residue" evidence="8">
    <location>
        <position position="190"/>
    </location>
    <ligand>
        <name>heme</name>
        <dbReference type="ChEBI" id="CHEBI:30413"/>
    </ligand>
    <ligandPart>
        <name>Fe</name>
        <dbReference type="ChEBI" id="CHEBI:18248"/>
    </ligandPart>
</feature>
<keyword evidence="4 8" id="KW-0479">Metal-binding</keyword>
<dbReference type="PANTHER" id="PTHR46300">
    <property type="entry name" value="P450, PUTATIVE (EUROFUNG)-RELATED-RELATED"/>
    <property type="match status" value="1"/>
</dbReference>
<comment type="cofactor">
    <cofactor evidence="1 8">
        <name>heme</name>
        <dbReference type="ChEBI" id="CHEBI:30413"/>
    </cofactor>
</comment>
<name>A0A0B4H345_METGA</name>
<evidence type="ECO:0000256" key="2">
    <source>
        <dbReference type="ARBA" id="ARBA00010617"/>
    </source>
</evidence>
<accession>A0A0B4H345</accession>
<organism evidence="10 11">
    <name type="scientific">Metarhizium guizhouense (strain ARSEF 977)</name>
    <dbReference type="NCBI Taxonomy" id="1276136"/>
    <lineage>
        <taxon>Eukaryota</taxon>
        <taxon>Fungi</taxon>
        <taxon>Dikarya</taxon>
        <taxon>Ascomycota</taxon>
        <taxon>Pezizomycotina</taxon>
        <taxon>Sordariomycetes</taxon>
        <taxon>Hypocreomycetidae</taxon>
        <taxon>Hypocreales</taxon>
        <taxon>Clavicipitaceae</taxon>
        <taxon>Metarhizium</taxon>
    </lineage>
</organism>
<dbReference type="InterPro" id="IPR036396">
    <property type="entry name" value="Cyt_P450_sf"/>
</dbReference>
<evidence type="ECO:0000256" key="8">
    <source>
        <dbReference type="PIRSR" id="PIRSR602401-1"/>
    </source>
</evidence>
<dbReference type="GO" id="GO:0020037">
    <property type="term" value="F:heme binding"/>
    <property type="evidence" value="ECO:0007669"/>
    <property type="project" value="InterPro"/>
</dbReference>
<dbReference type="HOGENOM" id="CLU_001570_2_0_1"/>
<evidence type="ECO:0000256" key="7">
    <source>
        <dbReference type="ARBA" id="ARBA00023033"/>
    </source>
</evidence>
<dbReference type="GO" id="GO:0004497">
    <property type="term" value="F:monooxygenase activity"/>
    <property type="evidence" value="ECO:0007669"/>
    <property type="project" value="UniProtKB-KW"/>
</dbReference>
<dbReference type="OrthoDB" id="2789670at2759"/>
<dbReference type="InterPro" id="IPR017972">
    <property type="entry name" value="Cyt_P450_CS"/>
</dbReference>
<evidence type="ECO:0000313" key="10">
    <source>
        <dbReference type="EMBL" id="KID86447.1"/>
    </source>
</evidence>